<dbReference type="PANTHER" id="PTHR42850:SF7">
    <property type="entry name" value="BIS(5'-NUCLEOSYL)-TETRAPHOSPHATASE PRPE [ASYMMETRICAL]"/>
    <property type="match status" value="1"/>
</dbReference>
<dbReference type="Pfam" id="PF00149">
    <property type="entry name" value="Metallophos"/>
    <property type="match status" value="1"/>
</dbReference>
<gene>
    <name evidence="2" type="ORF">ACFQPB_11400</name>
</gene>
<proteinExistence type="predicted"/>
<evidence type="ECO:0000313" key="3">
    <source>
        <dbReference type="Proteomes" id="UP001596501"/>
    </source>
</evidence>
<dbReference type="RefSeq" id="WP_382223195.1">
    <property type="nucleotide sequence ID" value="NZ_JBHTCA010000006.1"/>
</dbReference>
<accession>A0ABW2QJ59</accession>
<organism evidence="2 3">
    <name type="scientific">Hydrogenophaga atypica</name>
    <dbReference type="NCBI Taxonomy" id="249409"/>
    <lineage>
        <taxon>Bacteria</taxon>
        <taxon>Pseudomonadati</taxon>
        <taxon>Pseudomonadota</taxon>
        <taxon>Betaproteobacteria</taxon>
        <taxon>Burkholderiales</taxon>
        <taxon>Comamonadaceae</taxon>
        <taxon>Hydrogenophaga</taxon>
    </lineage>
</organism>
<dbReference type="InterPro" id="IPR004843">
    <property type="entry name" value="Calcineurin-like_PHP"/>
</dbReference>
<feature type="domain" description="Calcineurin-like phosphoesterase" evidence="1">
    <location>
        <begin position="5"/>
        <end position="98"/>
    </location>
</feature>
<dbReference type="InterPro" id="IPR029052">
    <property type="entry name" value="Metallo-depent_PP-like"/>
</dbReference>
<evidence type="ECO:0000259" key="1">
    <source>
        <dbReference type="Pfam" id="PF00149"/>
    </source>
</evidence>
<dbReference type="PANTHER" id="PTHR42850">
    <property type="entry name" value="METALLOPHOSPHOESTERASE"/>
    <property type="match status" value="1"/>
</dbReference>
<dbReference type="Proteomes" id="UP001596501">
    <property type="component" value="Unassembled WGS sequence"/>
</dbReference>
<dbReference type="SUPFAM" id="SSF56300">
    <property type="entry name" value="Metallo-dependent phosphatases"/>
    <property type="match status" value="1"/>
</dbReference>
<comment type="caution">
    <text evidence="2">The sequence shown here is derived from an EMBL/GenBank/DDBJ whole genome shotgun (WGS) entry which is preliminary data.</text>
</comment>
<keyword evidence="3" id="KW-1185">Reference proteome</keyword>
<protein>
    <submittedName>
        <fullName evidence="2">Metallophosphoesterase</fullName>
    </submittedName>
</protein>
<dbReference type="Gene3D" id="3.60.21.10">
    <property type="match status" value="1"/>
</dbReference>
<dbReference type="EMBL" id="JBHTCA010000006">
    <property type="protein sequence ID" value="MFC7409466.1"/>
    <property type="molecule type" value="Genomic_DNA"/>
</dbReference>
<name>A0ABW2QJ59_9BURK</name>
<dbReference type="InterPro" id="IPR050126">
    <property type="entry name" value="Ap4A_hydrolase"/>
</dbReference>
<sequence>MEYDIIGDVHGQADKLEALLLGMGYRQHAGAYRHPTRKAIFVGDFIDRGPRQVDTYRLARNMVEADSALAILGNHEFNAIAWHLPDPEGVGTGHFLRPRHGELGAKNRHQHSAFLGEVEATPLHAEIIDWFLTLPLWLDLPGLRVVHACWHDGYMAELAPLLGEGRTLTPELMVRASRSGDPVFRAVEGLTKGLEVALPAGHSFRDKDGHERRNVRIRWWDAHASSYRDLALMPDEDRAQLPDIHVSDVKPTYDQRKPVFFGHYWMQGVPALQAERMACVDYSAGKGGPLVAYRWGGEERLSPKNFVGTGALN</sequence>
<reference evidence="3" key="1">
    <citation type="journal article" date="2019" name="Int. J. Syst. Evol. Microbiol.">
        <title>The Global Catalogue of Microorganisms (GCM) 10K type strain sequencing project: providing services to taxonomists for standard genome sequencing and annotation.</title>
        <authorList>
            <consortium name="The Broad Institute Genomics Platform"/>
            <consortium name="The Broad Institute Genome Sequencing Center for Infectious Disease"/>
            <person name="Wu L."/>
            <person name="Ma J."/>
        </authorList>
    </citation>
    <scope>NUCLEOTIDE SEQUENCE [LARGE SCALE GENOMIC DNA]</scope>
    <source>
        <strain evidence="3">CGMCC 1.12371</strain>
    </source>
</reference>
<evidence type="ECO:0000313" key="2">
    <source>
        <dbReference type="EMBL" id="MFC7409466.1"/>
    </source>
</evidence>